<dbReference type="Pfam" id="PF00311">
    <property type="entry name" value="PEPcase"/>
    <property type="match status" value="1"/>
</dbReference>
<dbReference type="GO" id="GO:0005829">
    <property type="term" value="C:cytosol"/>
    <property type="evidence" value="ECO:0007669"/>
    <property type="project" value="TreeGrafter"/>
</dbReference>
<dbReference type="GO" id="GO:0048046">
    <property type="term" value="C:apoplast"/>
    <property type="evidence" value="ECO:0007669"/>
    <property type="project" value="TreeGrafter"/>
</dbReference>
<protein>
    <submittedName>
        <fullName evidence="1">Uncharacterized protein</fullName>
    </submittedName>
</protein>
<reference evidence="1 2" key="1">
    <citation type="journal article" date="2020" name="bioRxiv">
        <title>Sequence and annotation of 42 cannabis genomes reveals extensive copy number variation in cannabinoid synthesis and pathogen resistance genes.</title>
        <authorList>
            <person name="Mckernan K.J."/>
            <person name="Helbert Y."/>
            <person name="Kane L.T."/>
            <person name="Ebling H."/>
            <person name="Zhang L."/>
            <person name="Liu B."/>
            <person name="Eaton Z."/>
            <person name="Mclaughlin S."/>
            <person name="Kingan S."/>
            <person name="Baybayan P."/>
            <person name="Concepcion G."/>
            <person name="Jordan M."/>
            <person name="Riva A."/>
            <person name="Barbazuk W."/>
            <person name="Harkins T."/>
        </authorList>
    </citation>
    <scope>NUCLEOTIDE SEQUENCE [LARGE SCALE GENOMIC DNA]</scope>
    <source>
        <strain evidence="2">cv. Jamaican Lion 4</strain>
        <tissue evidence="1">Leaf</tissue>
    </source>
</reference>
<sequence>MGVTPLVSMRRDKRVVSDYPWGTGPLGRVENNLGDHASNESTEEPLESDEIVSKGCTKIGVSPSFKGIEPVSVGQSVRLTTWKMKARLMDLSIPCMFLEPLELCYRSLCSCGDRPIADGSLLDFMRQLSTFGLSLVRLDIRQESDRHTDVMDAITKHLDIGLK</sequence>
<dbReference type="Gene3D" id="1.20.1440.90">
    <property type="entry name" value="Phosphoenolpyruvate/pyruvate domain"/>
    <property type="match status" value="1"/>
</dbReference>
<dbReference type="GO" id="GO:0006099">
    <property type="term" value="P:tricarboxylic acid cycle"/>
    <property type="evidence" value="ECO:0007669"/>
    <property type="project" value="InterPro"/>
</dbReference>
<dbReference type="GO" id="GO:0015977">
    <property type="term" value="P:carbon fixation"/>
    <property type="evidence" value="ECO:0007669"/>
    <property type="project" value="InterPro"/>
</dbReference>
<dbReference type="InterPro" id="IPR015813">
    <property type="entry name" value="Pyrv/PenolPyrv_kinase-like_dom"/>
</dbReference>
<dbReference type="InterPro" id="IPR021135">
    <property type="entry name" value="PEP_COase"/>
</dbReference>
<proteinExistence type="predicted"/>
<evidence type="ECO:0000313" key="2">
    <source>
        <dbReference type="Proteomes" id="UP000583929"/>
    </source>
</evidence>
<dbReference type="PANTHER" id="PTHR30523">
    <property type="entry name" value="PHOSPHOENOLPYRUVATE CARBOXYLASE"/>
    <property type="match status" value="1"/>
</dbReference>
<accession>A0A7J6I5I3</accession>
<dbReference type="AlphaFoldDB" id="A0A7J6I5I3"/>
<dbReference type="GO" id="GO:0009507">
    <property type="term" value="C:chloroplast"/>
    <property type="evidence" value="ECO:0007669"/>
    <property type="project" value="TreeGrafter"/>
</dbReference>
<dbReference type="GO" id="GO:0048366">
    <property type="term" value="P:leaf development"/>
    <property type="evidence" value="ECO:0007669"/>
    <property type="project" value="TreeGrafter"/>
</dbReference>
<evidence type="ECO:0000313" key="1">
    <source>
        <dbReference type="EMBL" id="KAF4402783.1"/>
    </source>
</evidence>
<dbReference type="SUPFAM" id="SSF51621">
    <property type="entry name" value="Phosphoenolpyruvate/pyruvate domain"/>
    <property type="match status" value="1"/>
</dbReference>
<comment type="caution">
    <text evidence="1">The sequence shown here is derived from an EMBL/GenBank/DDBJ whole genome shotgun (WGS) entry which is preliminary data.</text>
</comment>
<dbReference type="EMBL" id="JAATIQ010000006">
    <property type="protein sequence ID" value="KAF4402783.1"/>
    <property type="molecule type" value="Genomic_DNA"/>
</dbReference>
<gene>
    <name evidence="1" type="ORF">G4B88_010235</name>
</gene>
<dbReference type="PANTHER" id="PTHR30523:SF33">
    <property type="entry name" value="PHOSPHOENOLPYRUVATE CARBOXYLASE 3"/>
    <property type="match status" value="1"/>
</dbReference>
<name>A0A7J6I5I3_CANSA</name>
<organism evidence="1 2">
    <name type="scientific">Cannabis sativa</name>
    <name type="common">Hemp</name>
    <name type="synonym">Marijuana</name>
    <dbReference type="NCBI Taxonomy" id="3483"/>
    <lineage>
        <taxon>Eukaryota</taxon>
        <taxon>Viridiplantae</taxon>
        <taxon>Streptophyta</taxon>
        <taxon>Embryophyta</taxon>
        <taxon>Tracheophyta</taxon>
        <taxon>Spermatophyta</taxon>
        <taxon>Magnoliopsida</taxon>
        <taxon>eudicotyledons</taxon>
        <taxon>Gunneridae</taxon>
        <taxon>Pentapetalae</taxon>
        <taxon>rosids</taxon>
        <taxon>fabids</taxon>
        <taxon>Rosales</taxon>
        <taxon>Cannabaceae</taxon>
        <taxon>Cannabis</taxon>
    </lineage>
</organism>
<dbReference type="GO" id="GO:0008964">
    <property type="term" value="F:phosphoenolpyruvate carboxylase activity"/>
    <property type="evidence" value="ECO:0007669"/>
    <property type="project" value="InterPro"/>
</dbReference>
<dbReference type="Proteomes" id="UP000583929">
    <property type="component" value="Unassembled WGS sequence"/>
</dbReference>
<keyword evidence="2" id="KW-1185">Reference proteome</keyword>